<gene>
    <name evidence="2" type="ORF">H9L05_04400</name>
</gene>
<dbReference type="AlphaFoldDB" id="A0A7H0GXD0"/>
<proteinExistence type="predicted"/>
<evidence type="ECO:0000256" key="1">
    <source>
        <dbReference type="SAM" id="MobiDB-lite"/>
    </source>
</evidence>
<accession>A0A7H0GXD0</accession>
<organism evidence="2 3">
    <name type="scientific">Hymenobacter qilianensis</name>
    <dbReference type="NCBI Taxonomy" id="1385715"/>
    <lineage>
        <taxon>Bacteria</taxon>
        <taxon>Pseudomonadati</taxon>
        <taxon>Bacteroidota</taxon>
        <taxon>Cytophagia</taxon>
        <taxon>Cytophagales</taxon>
        <taxon>Hymenobacteraceae</taxon>
        <taxon>Hymenobacter</taxon>
    </lineage>
</organism>
<evidence type="ECO:0000313" key="3">
    <source>
        <dbReference type="Proteomes" id="UP000516093"/>
    </source>
</evidence>
<dbReference type="EMBL" id="CP060784">
    <property type="protein sequence ID" value="QNP52946.1"/>
    <property type="molecule type" value="Genomic_DNA"/>
</dbReference>
<name>A0A7H0GXD0_9BACT</name>
<dbReference type="Proteomes" id="UP000516093">
    <property type="component" value="Chromosome"/>
</dbReference>
<feature type="region of interest" description="Disordered" evidence="1">
    <location>
        <begin position="1"/>
        <end position="59"/>
    </location>
</feature>
<keyword evidence="3" id="KW-1185">Reference proteome</keyword>
<evidence type="ECO:0000313" key="2">
    <source>
        <dbReference type="EMBL" id="QNP52946.1"/>
    </source>
</evidence>
<protein>
    <submittedName>
        <fullName evidence="2">Uncharacterized protein</fullName>
    </submittedName>
</protein>
<dbReference type="KEGG" id="hqi:H9L05_04400"/>
<dbReference type="RefSeq" id="WP_187733176.1">
    <property type="nucleotide sequence ID" value="NZ_CP060784.1"/>
</dbReference>
<feature type="compositionally biased region" description="Polar residues" evidence="1">
    <location>
        <begin position="42"/>
        <end position="59"/>
    </location>
</feature>
<feature type="compositionally biased region" description="Polar residues" evidence="1">
    <location>
        <begin position="8"/>
        <end position="20"/>
    </location>
</feature>
<sequence length="59" mass="6119">MKGGSNSGGTKVQNANQNILTEAGNDIRGNTPGGNVNEVLSARTNKPRSNPNPSQQKAK</sequence>
<reference evidence="2 3" key="1">
    <citation type="submission" date="2020-08" db="EMBL/GenBank/DDBJ databases">
        <title>Genome sequence of Hymenobacter qilianensis JCM 19763T.</title>
        <authorList>
            <person name="Hyun D.-W."/>
            <person name="Bae J.-W."/>
        </authorList>
    </citation>
    <scope>NUCLEOTIDE SEQUENCE [LARGE SCALE GENOMIC DNA]</scope>
    <source>
        <strain evidence="2 3">JCM 19763</strain>
    </source>
</reference>